<evidence type="ECO:0000313" key="7">
    <source>
        <dbReference type="EMBL" id="QMW79790.1"/>
    </source>
</evidence>
<feature type="transmembrane region" description="Helical" evidence="6">
    <location>
        <begin position="353"/>
        <end position="372"/>
    </location>
</feature>
<sequence>MGQNMKKNSAGTSRTRDAFRSKFGFIVACVGSAVGMGNIWMFPYRTGQYGGAAFLIPYFIFVAILGFSGVVGEMAFGRAMKTGPLGAFGKVMEMRGLKGGRLIGMIPVLGSLAIGIGYSVVVGWFLRFLWGSLSGNMFHAADVSAYFGEIAGNFGSTGWHMAGLAVTFVIMAFGVSKGIEKMNKIMMPLFFIFFLFLMIRVLTLGNAGAGYRYLFVPKWEYLMQPKTWVFALGQAFFSLSLAGSGTLVYGSYLSKNVDVVESARNVAFFDTCAAILAGLVVIPGVFAFGLDVSAGPPLMFITLPEVFRQMPFGQVFAVVFFVAVLFAAVTSLMNLFETPIEALQEQFGLSRKMAVILVAFAAAAVGIFIESADMVSVWMDVVSIYIIPLGALLAAVMFFWAAPRGFAREQVQTGRRKPLGKWFEPATKYLFVGLTFVVYILGIFYGGIG</sequence>
<evidence type="ECO:0000256" key="3">
    <source>
        <dbReference type="ARBA" id="ARBA00022692"/>
    </source>
</evidence>
<reference evidence="7 8" key="1">
    <citation type="submission" date="2019-04" db="EMBL/GenBank/DDBJ databases">
        <authorList>
            <person name="Schori C."/>
            <person name="Ahrens C."/>
        </authorList>
    </citation>
    <scope>NUCLEOTIDE SEQUENCE [LARGE SCALE GENOMIC DNA]</scope>
    <source>
        <strain evidence="7 8">DSM 2950</strain>
    </source>
</reference>
<name>A0A7G5MYU7_9FIRM</name>
<evidence type="ECO:0000256" key="6">
    <source>
        <dbReference type="SAM" id="Phobius"/>
    </source>
</evidence>
<dbReference type="PANTHER" id="PTHR42948:SF1">
    <property type="entry name" value="TRANSPORTER"/>
    <property type="match status" value="1"/>
</dbReference>
<dbReference type="PROSITE" id="PS50267">
    <property type="entry name" value="NA_NEUROTRAN_SYMP_3"/>
    <property type="match status" value="1"/>
</dbReference>
<dbReference type="GO" id="GO:0016020">
    <property type="term" value="C:membrane"/>
    <property type="evidence" value="ECO:0007669"/>
    <property type="project" value="UniProtKB-SubCell"/>
</dbReference>
<accession>A0A7G5MYU7</accession>
<dbReference type="Pfam" id="PF00209">
    <property type="entry name" value="SNF"/>
    <property type="match status" value="2"/>
</dbReference>
<dbReference type="AlphaFoldDB" id="A0A7G5MYU7"/>
<dbReference type="Proteomes" id="UP000515789">
    <property type="component" value="Chromosome"/>
</dbReference>
<dbReference type="PANTHER" id="PTHR42948">
    <property type="entry name" value="TRANSPORTER"/>
    <property type="match status" value="1"/>
</dbReference>
<dbReference type="PRINTS" id="PR00176">
    <property type="entry name" value="NANEUSMPORT"/>
</dbReference>
<dbReference type="NCBIfam" id="NF037979">
    <property type="entry name" value="Na_transp"/>
    <property type="match status" value="1"/>
</dbReference>
<evidence type="ECO:0000256" key="1">
    <source>
        <dbReference type="ARBA" id="ARBA00004141"/>
    </source>
</evidence>
<keyword evidence="4 6" id="KW-1133">Transmembrane helix</keyword>
<dbReference type="InterPro" id="IPR047218">
    <property type="entry name" value="YocR/YhdH-like"/>
</dbReference>
<feature type="transmembrane region" description="Helical" evidence="6">
    <location>
        <begin position="228"/>
        <end position="254"/>
    </location>
</feature>
<dbReference type="CDD" id="cd10336">
    <property type="entry name" value="SLC6sbd_Tyt1-Like"/>
    <property type="match status" value="1"/>
</dbReference>
<dbReference type="InterPro" id="IPR000175">
    <property type="entry name" value="Na/ntran_symport"/>
</dbReference>
<feature type="transmembrane region" description="Helical" evidence="6">
    <location>
        <begin position="266"/>
        <end position="290"/>
    </location>
</feature>
<evidence type="ECO:0000256" key="4">
    <source>
        <dbReference type="ARBA" id="ARBA00022989"/>
    </source>
</evidence>
<feature type="transmembrane region" description="Helical" evidence="6">
    <location>
        <begin position="49"/>
        <end position="71"/>
    </location>
</feature>
<feature type="transmembrane region" description="Helical" evidence="6">
    <location>
        <begin position="23"/>
        <end position="43"/>
    </location>
</feature>
<feature type="transmembrane region" description="Helical" evidence="6">
    <location>
        <begin position="187"/>
        <end position="208"/>
    </location>
</feature>
<gene>
    <name evidence="7" type="ORF">E5259_20510</name>
</gene>
<evidence type="ECO:0000313" key="8">
    <source>
        <dbReference type="Proteomes" id="UP000515789"/>
    </source>
</evidence>
<dbReference type="SUPFAM" id="SSF161070">
    <property type="entry name" value="SNF-like"/>
    <property type="match status" value="1"/>
</dbReference>
<keyword evidence="2" id="KW-0813">Transport</keyword>
<feature type="transmembrane region" description="Helical" evidence="6">
    <location>
        <begin position="310"/>
        <end position="332"/>
    </location>
</feature>
<feature type="transmembrane region" description="Helical" evidence="6">
    <location>
        <begin position="102"/>
        <end position="126"/>
    </location>
</feature>
<feature type="transmembrane region" description="Helical" evidence="6">
    <location>
        <begin position="428"/>
        <end position="448"/>
    </location>
</feature>
<comment type="subcellular location">
    <subcellularLocation>
        <location evidence="1">Membrane</location>
        <topology evidence="1">Multi-pass membrane protein</topology>
    </subcellularLocation>
</comment>
<dbReference type="InterPro" id="IPR037272">
    <property type="entry name" value="SNS_sf"/>
</dbReference>
<keyword evidence="5 6" id="KW-0472">Membrane</keyword>
<feature type="transmembrane region" description="Helical" evidence="6">
    <location>
        <begin position="384"/>
        <end position="407"/>
    </location>
</feature>
<dbReference type="EMBL" id="CP039126">
    <property type="protein sequence ID" value="QMW79790.1"/>
    <property type="molecule type" value="Genomic_DNA"/>
</dbReference>
<evidence type="ECO:0000256" key="2">
    <source>
        <dbReference type="ARBA" id="ARBA00022448"/>
    </source>
</evidence>
<proteinExistence type="predicted"/>
<keyword evidence="3 6" id="KW-0812">Transmembrane</keyword>
<protein>
    <submittedName>
        <fullName evidence="7">Sodium-dependent transporter</fullName>
    </submittedName>
</protein>
<feature type="transmembrane region" description="Helical" evidence="6">
    <location>
        <begin position="157"/>
        <end position="175"/>
    </location>
</feature>
<organism evidence="7 8">
    <name type="scientific">Blautia producta</name>
    <dbReference type="NCBI Taxonomy" id="33035"/>
    <lineage>
        <taxon>Bacteria</taxon>
        <taxon>Bacillati</taxon>
        <taxon>Bacillota</taxon>
        <taxon>Clostridia</taxon>
        <taxon>Lachnospirales</taxon>
        <taxon>Lachnospiraceae</taxon>
        <taxon>Blautia</taxon>
    </lineage>
</organism>
<evidence type="ECO:0000256" key="5">
    <source>
        <dbReference type="ARBA" id="ARBA00023136"/>
    </source>
</evidence>